<keyword evidence="6" id="KW-0436">Ligase</keyword>
<dbReference type="InterPro" id="IPR002698">
    <property type="entry name" value="FTHF_cligase"/>
</dbReference>
<evidence type="ECO:0000256" key="2">
    <source>
        <dbReference type="ARBA" id="ARBA00022741"/>
    </source>
</evidence>
<dbReference type="NCBIfam" id="TIGR02727">
    <property type="entry name" value="MTHFS_bact"/>
    <property type="match status" value="1"/>
</dbReference>
<dbReference type="Pfam" id="PF01812">
    <property type="entry name" value="5-FTHF_cyc-lig"/>
    <property type="match status" value="1"/>
</dbReference>
<dbReference type="PIRSF" id="PIRSF006806">
    <property type="entry name" value="FTHF_cligase"/>
    <property type="match status" value="1"/>
</dbReference>
<dbReference type="PANTHER" id="PTHR23407">
    <property type="entry name" value="ATPASE INHIBITOR/5-FORMYLTETRAHYDROFOLATE CYCLO-LIGASE"/>
    <property type="match status" value="1"/>
</dbReference>
<dbReference type="GO" id="GO:0009396">
    <property type="term" value="P:folic acid-containing compound biosynthetic process"/>
    <property type="evidence" value="ECO:0007669"/>
    <property type="project" value="TreeGrafter"/>
</dbReference>
<keyword evidence="7" id="KW-1185">Reference proteome</keyword>
<organism evidence="6 7">
    <name type="scientific">Ekhidna lutea</name>
    <dbReference type="NCBI Taxonomy" id="447679"/>
    <lineage>
        <taxon>Bacteria</taxon>
        <taxon>Pseudomonadati</taxon>
        <taxon>Bacteroidota</taxon>
        <taxon>Cytophagia</taxon>
        <taxon>Cytophagales</taxon>
        <taxon>Reichenbachiellaceae</taxon>
        <taxon>Ekhidna</taxon>
    </lineage>
</organism>
<comment type="cofactor">
    <cofactor evidence="5">
        <name>Mg(2+)</name>
        <dbReference type="ChEBI" id="CHEBI:18420"/>
    </cofactor>
</comment>
<sequence>MLSKSHIRKVILQYRMLLDKVLYDQRNKLLCESALTFIEERKINKLHTFLSIDKNNEPDVSNSFQSMWGKNIEIVVSRTNFQKRTMDHFTLEANTALVTNNKGIPEPQDAEETKIDDLDVIFVPLLTCDKNGFRIGYGGGYYDRLLAETKALKVGLSLSPPVDNIRQKEDWDIPLDYLITPFKTYNYG</sequence>
<proteinExistence type="inferred from homology"/>
<dbReference type="InterPro" id="IPR024185">
    <property type="entry name" value="FTHF_cligase-like_sf"/>
</dbReference>
<dbReference type="SUPFAM" id="SSF100950">
    <property type="entry name" value="NagB/RpiA/CoA transferase-like"/>
    <property type="match status" value="1"/>
</dbReference>
<evidence type="ECO:0000256" key="3">
    <source>
        <dbReference type="ARBA" id="ARBA00022840"/>
    </source>
</evidence>
<dbReference type="GO" id="GO:0005524">
    <property type="term" value="F:ATP binding"/>
    <property type="evidence" value="ECO:0007669"/>
    <property type="project" value="UniProtKB-KW"/>
</dbReference>
<keyword evidence="5" id="KW-0460">Magnesium</keyword>
<dbReference type="OrthoDB" id="9801938at2"/>
<evidence type="ECO:0000256" key="5">
    <source>
        <dbReference type="RuleBase" id="RU361279"/>
    </source>
</evidence>
<accession>A0A239EZA3</accession>
<feature type="binding site" evidence="4">
    <location>
        <position position="50"/>
    </location>
    <ligand>
        <name>substrate</name>
    </ligand>
</feature>
<reference evidence="6 7" key="1">
    <citation type="submission" date="2017-06" db="EMBL/GenBank/DDBJ databases">
        <authorList>
            <person name="Kim H.J."/>
            <person name="Triplett B.A."/>
        </authorList>
    </citation>
    <scope>NUCLEOTIDE SEQUENCE [LARGE SCALE GENOMIC DNA]</scope>
    <source>
        <strain evidence="6 7">DSM 19307</strain>
    </source>
</reference>
<dbReference type="GO" id="GO:0046872">
    <property type="term" value="F:metal ion binding"/>
    <property type="evidence" value="ECO:0007669"/>
    <property type="project" value="UniProtKB-KW"/>
</dbReference>
<comment type="catalytic activity">
    <reaction evidence="5">
        <text>(6S)-5-formyl-5,6,7,8-tetrahydrofolate + ATP = (6R)-5,10-methenyltetrahydrofolate + ADP + phosphate</text>
        <dbReference type="Rhea" id="RHEA:10488"/>
        <dbReference type="ChEBI" id="CHEBI:30616"/>
        <dbReference type="ChEBI" id="CHEBI:43474"/>
        <dbReference type="ChEBI" id="CHEBI:57455"/>
        <dbReference type="ChEBI" id="CHEBI:57457"/>
        <dbReference type="ChEBI" id="CHEBI:456216"/>
        <dbReference type="EC" id="6.3.3.2"/>
    </reaction>
</comment>
<dbReference type="GO" id="GO:0030272">
    <property type="term" value="F:5-formyltetrahydrofolate cyclo-ligase activity"/>
    <property type="evidence" value="ECO:0007669"/>
    <property type="project" value="UniProtKB-EC"/>
</dbReference>
<dbReference type="EMBL" id="FZPD01000001">
    <property type="protein sequence ID" value="SNS49959.1"/>
    <property type="molecule type" value="Genomic_DNA"/>
</dbReference>
<name>A0A239EZA3_EKHLU</name>
<dbReference type="Proteomes" id="UP000198393">
    <property type="component" value="Unassembled WGS sequence"/>
</dbReference>
<evidence type="ECO:0000313" key="7">
    <source>
        <dbReference type="Proteomes" id="UP000198393"/>
    </source>
</evidence>
<feature type="binding site" evidence="4">
    <location>
        <begin position="4"/>
        <end position="8"/>
    </location>
    <ligand>
        <name>ATP</name>
        <dbReference type="ChEBI" id="CHEBI:30616"/>
    </ligand>
</feature>
<comment type="similarity">
    <text evidence="1 5">Belongs to the 5-formyltetrahydrofolate cyclo-ligase family.</text>
</comment>
<dbReference type="InterPro" id="IPR037171">
    <property type="entry name" value="NagB/RpiA_transferase-like"/>
</dbReference>
<feature type="binding site" evidence="4">
    <location>
        <begin position="134"/>
        <end position="142"/>
    </location>
    <ligand>
        <name>ATP</name>
        <dbReference type="ChEBI" id="CHEBI:30616"/>
    </ligand>
</feature>
<feature type="binding site" evidence="4">
    <location>
        <position position="57"/>
    </location>
    <ligand>
        <name>substrate</name>
    </ligand>
</feature>
<dbReference type="Gene3D" id="3.40.50.10420">
    <property type="entry name" value="NagB/RpiA/CoA transferase-like"/>
    <property type="match status" value="1"/>
</dbReference>
<keyword evidence="2 4" id="KW-0547">Nucleotide-binding</keyword>
<gene>
    <name evidence="6" type="ORF">SAMN05421640_0407</name>
</gene>
<keyword evidence="5" id="KW-0479">Metal-binding</keyword>
<dbReference type="PANTHER" id="PTHR23407:SF1">
    <property type="entry name" value="5-FORMYLTETRAHYDROFOLATE CYCLO-LIGASE"/>
    <property type="match status" value="1"/>
</dbReference>
<evidence type="ECO:0000256" key="1">
    <source>
        <dbReference type="ARBA" id="ARBA00010638"/>
    </source>
</evidence>
<evidence type="ECO:0000256" key="4">
    <source>
        <dbReference type="PIRSR" id="PIRSR006806-1"/>
    </source>
</evidence>
<protein>
    <recommendedName>
        <fullName evidence="5">5-formyltetrahydrofolate cyclo-ligase</fullName>
        <ecNumber evidence="5">6.3.3.2</ecNumber>
    </recommendedName>
</protein>
<dbReference type="AlphaFoldDB" id="A0A239EZA3"/>
<evidence type="ECO:0000313" key="6">
    <source>
        <dbReference type="EMBL" id="SNS49959.1"/>
    </source>
</evidence>
<dbReference type="GO" id="GO:0035999">
    <property type="term" value="P:tetrahydrofolate interconversion"/>
    <property type="evidence" value="ECO:0007669"/>
    <property type="project" value="TreeGrafter"/>
</dbReference>
<dbReference type="RefSeq" id="WP_089355177.1">
    <property type="nucleotide sequence ID" value="NZ_FZPD01000001.1"/>
</dbReference>
<dbReference type="EC" id="6.3.3.2" evidence="5"/>
<keyword evidence="3 4" id="KW-0067">ATP-binding</keyword>